<keyword evidence="2" id="KW-0443">Lipid metabolism</keyword>
<dbReference type="Pfam" id="PF00378">
    <property type="entry name" value="ECH_1"/>
    <property type="match status" value="1"/>
</dbReference>
<accession>A0ABW1CJJ3</accession>
<dbReference type="RefSeq" id="WP_379514845.1">
    <property type="nucleotide sequence ID" value="NZ_JBHSPA010000020.1"/>
</dbReference>
<dbReference type="InterPro" id="IPR029045">
    <property type="entry name" value="ClpP/crotonase-like_dom_sf"/>
</dbReference>
<dbReference type="InterPro" id="IPR018376">
    <property type="entry name" value="Enoyl-CoA_hyd/isom_CS"/>
</dbReference>
<evidence type="ECO:0000256" key="2">
    <source>
        <dbReference type="ARBA" id="ARBA00023098"/>
    </source>
</evidence>
<name>A0ABW1CJJ3_9ACTN</name>
<evidence type="ECO:0000313" key="6">
    <source>
        <dbReference type="Proteomes" id="UP001596058"/>
    </source>
</evidence>
<organism evidence="5 6">
    <name type="scientific">Nonomuraea insulae</name>
    <dbReference type="NCBI Taxonomy" id="1616787"/>
    <lineage>
        <taxon>Bacteria</taxon>
        <taxon>Bacillati</taxon>
        <taxon>Actinomycetota</taxon>
        <taxon>Actinomycetes</taxon>
        <taxon>Streptosporangiales</taxon>
        <taxon>Streptosporangiaceae</taxon>
        <taxon>Nonomuraea</taxon>
    </lineage>
</organism>
<dbReference type="PANTHER" id="PTHR11941:SF169">
    <property type="entry name" value="(7AS)-7A-METHYL-1,5-DIOXO-2,3,5,6,7,7A-HEXAHYDRO-1H-INDENE-CARBOXYL-COA HYDROLASE"/>
    <property type="match status" value="1"/>
</dbReference>
<dbReference type="PANTHER" id="PTHR11941">
    <property type="entry name" value="ENOYL-COA HYDRATASE-RELATED"/>
    <property type="match status" value="1"/>
</dbReference>
<dbReference type="CDD" id="cd06558">
    <property type="entry name" value="crotonase-like"/>
    <property type="match status" value="1"/>
</dbReference>
<dbReference type="SUPFAM" id="SSF52096">
    <property type="entry name" value="ClpP/crotonase"/>
    <property type="match status" value="1"/>
</dbReference>
<keyword evidence="6" id="KW-1185">Reference proteome</keyword>
<dbReference type="InterPro" id="IPR014748">
    <property type="entry name" value="Enoyl-CoA_hydra_C"/>
</dbReference>
<dbReference type="InterPro" id="IPR001753">
    <property type="entry name" value="Enoyl-CoA_hydra/iso"/>
</dbReference>
<dbReference type="Gene3D" id="1.10.12.10">
    <property type="entry name" value="Lyase 2-enoyl-coa Hydratase, Chain A, domain 2"/>
    <property type="match status" value="1"/>
</dbReference>
<reference evidence="6" key="1">
    <citation type="journal article" date="2019" name="Int. J. Syst. Evol. Microbiol.">
        <title>The Global Catalogue of Microorganisms (GCM) 10K type strain sequencing project: providing services to taxonomists for standard genome sequencing and annotation.</title>
        <authorList>
            <consortium name="The Broad Institute Genomics Platform"/>
            <consortium name="The Broad Institute Genome Sequencing Center for Infectious Disease"/>
            <person name="Wu L."/>
            <person name="Ma J."/>
        </authorList>
    </citation>
    <scope>NUCLEOTIDE SEQUENCE [LARGE SCALE GENOMIC DNA]</scope>
    <source>
        <strain evidence="6">CCUG 53903</strain>
    </source>
</reference>
<gene>
    <name evidence="5" type="ORF">ACFPZ3_15780</name>
</gene>
<evidence type="ECO:0000313" key="5">
    <source>
        <dbReference type="EMBL" id="MFC5825322.1"/>
    </source>
</evidence>
<comment type="caution">
    <text evidence="5">The sequence shown here is derived from an EMBL/GenBank/DDBJ whole genome shotgun (WGS) entry which is preliminary data.</text>
</comment>
<dbReference type="EMBL" id="JBHSPA010000020">
    <property type="protein sequence ID" value="MFC5825322.1"/>
    <property type="molecule type" value="Genomic_DNA"/>
</dbReference>
<comment type="similarity">
    <text evidence="1 4">Belongs to the enoyl-CoA hydratase/isomerase family.</text>
</comment>
<proteinExistence type="inferred from homology"/>
<sequence>MRVHENLVETREGGVATLRVDREEALGALSKSMVTALGDYLRDLRGCRDVRVLVLTGTGRGFIAGADIGEYHGVTQAEFDAYQRMSRAVFEELEQLPQPTIAAVNGYALGGGFEVALCCDLIIASEAARFGLPEVKLGLLPGGGGTQRLSRAIGIRATKELVMTGRIMRADEADRHRLLHKVTPVDELVPAAMELAGRLATAAPLAVREAKRLIDDGVQQALGAALTSEQAVLSRLYATADAAEGIEAFVAKREPRFTGNLPD</sequence>
<keyword evidence="3" id="KW-0456">Lyase</keyword>
<evidence type="ECO:0000256" key="1">
    <source>
        <dbReference type="ARBA" id="ARBA00005254"/>
    </source>
</evidence>
<evidence type="ECO:0000256" key="4">
    <source>
        <dbReference type="RuleBase" id="RU003707"/>
    </source>
</evidence>
<dbReference type="Proteomes" id="UP001596058">
    <property type="component" value="Unassembled WGS sequence"/>
</dbReference>
<dbReference type="Gene3D" id="3.90.226.10">
    <property type="entry name" value="2-enoyl-CoA Hydratase, Chain A, domain 1"/>
    <property type="match status" value="1"/>
</dbReference>
<dbReference type="PROSITE" id="PS00166">
    <property type="entry name" value="ENOYL_COA_HYDRATASE"/>
    <property type="match status" value="1"/>
</dbReference>
<protein>
    <submittedName>
        <fullName evidence="5">Enoyl-CoA hydratase/isomerase family protein</fullName>
    </submittedName>
</protein>
<evidence type="ECO:0000256" key="3">
    <source>
        <dbReference type="ARBA" id="ARBA00023239"/>
    </source>
</evidence>